<comment type="caution">
    <text evidence="1">The sequence shown here is derived from an EMBL/GenBank/DDBJ whole genome shotgun (WGS) entry which is preliminary data.</text>
</comment>
<organism evidence="1 2">
    <name type="scientific">Eumeta variegata</name>
    <name type="common">Bagworm moth</name>
    <name type="synonym">Eumeta japonica</name>
    <dbReference type="NCBI Taxonomy" id="151549"/>
    <lineage>
        <taxon>Eukaryota</taxon>
        <taxon>Metazoa</taxon>
        <taxon>Ecdysozoa</taxon>
        <taxon>Arthropoda</taxon>
        <taxon>Hexapoda</taxon>
        <taxon>Insecta</taxon>
        <taxon>Pterygota</taxon>
        <taxon>Neoptera</taxon>
        <taxon>Endopterygota</taxon>
        <taxon>Lepidoptera</taxon>
        <taxon>Glossata</taxon>
        <taxon>Ditrysia</taxon>
        <taxon>Tineoidea</taxon>
        <taxon>Psychidae</taxon>
        <taxon>Oiketicinae</taxon>
        <taxon>Eumeta</taxon>
    </lineage>
</organism>
<evidence type="ECO:0000313" key="2">
    <source>
        <dbReference type="Proteomes" id="UP000299102"/>
    </source>
</evidence>
<keyword evidence="2" id="KW-1185">Reference proteome</keyword>
<proteinExistence type="predicted"/>
<dbReference type="Proteomes" id="UP000299102">
    <property type="component" value="Unassembled WGS sequence"/>
</dbReference>
<dbReference type="AlphaFoldDB" id="A0A4C1W8D9"/>
<sequence>MSRVRQSQLTRLGWFEIPFFGRRRTCVVVGRPFNGVNFLVLLILPSVPASLDAAVATAVVRRHLINGREIDASQAERLGRSCLSIARSALSLARSAQAERDNEPCFLCVQPMFINL</sequence>
<protein>
    <submittedName>
        <fullName evidence="1">Uncharacterized protein</fullName>
    </submittedName>
</protein>
<evidence type="ECO:0000313" key="1">
    <source>
        <dbReference type="EMBL" id="GBP47331.1"/>
    </source>
</evidence>
<gene>
    <name evidence="1" type="ORF">EVAR_38097_1</name>
</gene>
<accession>A0A4C1W8D9</accession>
<reference evidence="1 2" key="1">
    <citation type="journal article" date="2019" name="Commun. Biol.">
        <title>The bagworm genome reveals a unique fibroin gene that provides high tensile strength.</title>
        <authorList>
            <person name="Kono N."/>
            <person name="Nakamura H."/>
            <person name="Ohtoshi R."/>
            <person name="Tomita M."/>
            <person name="Numata K."/>
            <person name="Arakawa K."/>
        </authorList>
    </citation>
    <scope>NUCLEOTIDE SEQUENCE [LARGE SCALE GENOMIC DNA]</scope>
</reference>
<name>A0A4C1W8D9_EUMVA</name>
<dbReference type="EMBL" id="BGZK01000499">
    <property type="protein sequence ID" value="GBP47331.1"/>
    <property type="molecule type" value="Genomic_DNA"/>
</dbReference>